<dbReference type="Proteomes" id="UP001385951">
    <property type="component" value="Unassembled WGS sequence"/>
</dbReference>
<evidence type="ECO:0000259" key="2">
    <source>
        <dbReference type="Pfam" id="PF08190"/>
    </source>
</evidence>
<dbReference type="Pfam" id="PF08190">
    <property type="entry name" value="PIH1"/>
    <property type="match status" value="1"/>
</dbReference>
<accession>A0AAW0FLL8</accession>
<dbReference type="GO" id="GO:1990904">
    <property type="term" value="C:ribonucleoprotein complex"/>
    <property type="evidence" value="ECO:0007669"/>
    <property type="project" value="TreeGrafter"/>
</dbReference>
<dbReference type="GO" id="GO:0000492">
    <property type="term" value="P:box C/D snoRNP assembly"/>
    <property type="evidence" value="ECO:0007669"/>
    <property type="project" value="TreeGrafter"/>
</dbReference>
<reference evidence="3 4" key="1">
    <citation type="submission" date="2022-09" db="EMBL/GenBank/DDBJ databases">
        <authorList>
            <person name="Palmer J.M."/>
        </authorList>
    </citation>
    <scope>NUCLEOTIDE SEQUENCE [LARGE SCALE GENOMIC DNA]</scope>
    <source>
        <strain evidence="3 4">DSM 7382</strain>
    </source>
</reference>
<comment type="similarity">
    <text evidence="1">Belongs to the PIH1 family.</text>
</comment>
<proteinExistence type="inferred from homology"/>
<dbReference type="GO" id="GO:0097255">
    <property type="term" value="C:R2TP complex"/>
    <property type="evidence" value="ECO:0007669"/>
    <property type="project" value="TreeGrafter"/>
</dbReference>
<dbReference type="GO" id="GO:0006364">
    <property type="term" value="P:rRNA processing"/>
    <property type="evidence" value="ECO:0007669"/>
    <property type="project" value="TreeGrafter"/>
</dbReference>
<dbReference type="InterPro" id="IPR012981">
    <property type="entry name" value="PIH1_N"/>
</dbReference>
<protein>
    <recommendedName>
        <fullName evidence="2">PIH1 N-terminal domain-containing protein</fullName>
    </recommendedName>
</protein>
<keyword evidence="4" id="KW-1185">Reference proteome</keyword>
<feature type="domain" description="PIH1 N-terminal" evidence="2">
    <location>
        <begin position="9"/>
        <end position="153"/>
    </location>
</feature>
<dbReference type="InterPro" id="IPR050734">
    <property type="entry name" value="PIH1/Kintoun_subfamily"/>
</dbReference>
<name>A0AAW0FLL8_9APHY</name>
<dbReference type="PANTHER" id="PTHR22997">
    <property type="entry name" value="PIH1 DOMAIN-CONTAINING PROTEIN 1"/>
    <property type="match status" value="1"/>
</dbReference>
<dbReference type="GO" id="GO:0005737">
    <property type="term" value="C:cytoplasm"/>
    <property type="evidence" value="ECO:0007669"/>
    <property type="project" value="TreeGrafter"/>
</dbReference>
<comment type="caution">
    <text evidence="3">The sequence shown here is derived from an EMBL/GenBank/DDBJ whole genome shotgun (WGS) entry which is preliminary data.</text>
</comment>
<evidence type="ECO:0000313" key="3">
    <source>
        <dbReference type="EMBL" id="KAK7679074.1"/>
    </source>
</evidence>
<dbReference type="AlphaFoldDB" id="A0AAW0FLL8"/>
<sequence>MEEIQGSITLAPKPGFVVKTKILESREPFKYGVSTKVFINVCHDNQVPRPAIAFDPSIVFPLIIKNEWEIPLIVSNEKQDRDKKGQPSFVYDCCINEKSFQWCQTNVDLRSILIEWCIEAVEMMYELTLEREYSIPKMLSKGELSQTQIKQSELTEGGLQKKLQQLKANETLGLIEELKDENSNEEDPGQLPDLMNINNSDQNKPLIEEINDMKITEAPKAPKVEQKIEPAMKQRVHFVLSYPPLYNTDKQLVTVQSEQLDPTKVKAWLDHDQLVIENSNPNQYFDGGSSNQLLVPIKASNSTSAKCFHLKGSHTFKFFI</sequence>
<organism evidence="3 4">
    <name type="scientific">Cerrena zonata</name>
    <dbReference type="NCBI Taxonomy" id="2478898"/>
    <lineage>
        <taxon>Eukaryota</taxon>
        <taxon>Fungi</taxon>
        <taxon>Dikarya</taxon>
        <taxon>Basidiomycota</taxon>
        <taxon>Agaricomycotina</taxon>
        <taxon>Agaricomycetes</taxon>
        <taxon>Polyporales</taxon>
        <taxon>Cerrenaceae</taxon>
        <taxon>Cerrena</taxon>
    </lineage>
</organism>
<dbReference type="PANTHER" id="PTHR22997:SF0">
    <property type="entry name" value="PIH1 DOMAIN-CONTAINING PROTEIN 1"/>
    <property type="match status" value="1"/>
</dbReference>
<evidence type="ECO:0000313" key="4">
    <source>
        <dbReference type="Proteomes" id="UP001385951"/>
    </source>
</evidence>
<evidence type="ECO:0000256" key="1">
    <source>
        <dbReference type="ARBA" id="ARBA00008511"/>
    </source>
</evidence>
<gene>
    <name evidence="3" type="ORF">QCA50_017833</name>
</gene>
<dbReference type="EMBL" id="JASBNA010000063">
    <property type="protein sequence ID" value="KAK7679074.1"/>
    <property type="molecule type" value="Genomic_DNA"/>
</dbReference>